<keyword evidence="1" id="KW-0547">Nucleotide-binding</keyword>
<sequence length="243" mass="27384">MTPLERSISERAVLFAKENRTRIARQLACLKRYPADEFPVSVFMAGSPGAGKTEVSKSFIRLMEASGATALRIDPDDFRAYFPEYTGGNSSLFQRGVTVIVERTLDLVYQQRQSFLLDGTLANLDVARKNIQRALDKDNRTAQVIYVYQKPELAWEFVLAREAIEGRNIPCNEFARQFYASKATVCQLKREFQGRLQVDVLIKDTDGGDAEIGIDLSAEEIDELVRQPYHPDQLEKILTGAAL</sequence>
<evidence type="ECO:0000256" key="2">
    <source>
        <dbReference type="ARBA" id="ARBA00022840"/>
    </source>
</evidence>
<comment type="caution">
    <text evidence="4">The sequence shown here is derived from an EMBL/GenBank/DDBJ whole genome shotgun (WGS) entry which is preliminary data.</text>
</comment>
<proteinExistence type="predicted"/>
<dbReference type="RefSeq" id="WP_123474661.1">
    <property type="nucleotide sequence ID" value="NZ_CAXAQQ010000007.1"/>
</dbReference>
<dbReference type="InterPro" id="IPR010488">
    <property type="entry name" value="Zeta_toxin_domain"/>
</dbReference>
<organism evidence="4 5">
    <name type="scientific">Pseudomonas canadensis</name>
    <dbReference type="NCBI Taxonomy" id="915099"/>
    <lineage>
        <taxon>Bacteria</taxon>
        <taxon>Pseudomonadati</taxon>
        <taxon>Pseudomonadota</taxon>
        <taxon>Gammaproteobacteria</taxon>
        <taxon>Pseudomonadales</taxon>
        <taxon>Pseudomonadaceae</taxon>
        <taxon>Pseudomonas</taxon>
    </lineage>
</organism>
<dbReference type="InterPro" id="IPR027417">
    <property type="entry name" value="P-loop_NTPase"/>
</dbReference>
<dbReference type="Proteomes" id="UP000283389">
    <property type="component" value="Unassembled WGS sequence"/>
</dbReference>
<protein>
    <submittedName>
        <fullName evidence="4">Zeta toxin</fullName>
    </submittedName>
</protein>
<evidence type="ECO:0000313" key="5">
    <source>
        <dbReference type="Proteomes" id="UP000283389"/>
    </source>
</evidence>
<dbReference type="EMBL" id="MOAZ01000003">
    <property type="protein sequence ID" value="ROM56625.1"/>
    <property type="molecule type" value="Genomic_DNA"/>
</dbReference>
<dbReference type="Pfam" id="PF06414">
    <property type="entry name" value="Zeta_toxin"/>
    <property type="match status" value="1"/>
</dbReference>
<dbReference type="GO" id="GO:0005524">
    <property type="term" value="F:ATP binding"/>
    <property type="evidence" value="ECO:0007669"/>
    <property type="project" value="UniProtKB-KW"/>
</dbReference>
<dbReference type="SUPFAM" id="SSF52540">
    <property type="entry name" value="P-loop containing nucleoside triphosphate hydrolases"/>
    <property type="match status" value="1"/>
</dbReference>
<keyword evidence="2" id="KW-0067">ATP-binding</keyword>
<feature type="domain" description="Zeta toxin" evidence="3">
    <location>
        <begin position="28"/>
        <end position="207"/>
    </location>
</feature>
<evidence type="ECO:0000259" key="3">
    <source>
        <dbReference type="Pfam" id="PF06414"/>
    </source>
</evidence>
<dbReference type="GO" id="GO:0016301">
    <property type="term" value="F:kinase activity"/>
    <property type="evidence" value="ECO:0007669"/>
    <property type="project" value="InterPro"/>
</dbReference>
<evidence type="ECO:0000256" key="1">
    <source>
        <dbReference type="ARBA" id="ARBA00022741"/>
    </source>
</evidence>
<accession>A0A423FGA8</accession>
<gene>
    <name evidence="4" type="ORF">BK649_03890</name>
</gene>
<evidence type="ECO:0000313" key="4">
    <source>
        <dbReference type="EMBL" id="ROM56625.1"/>
    </source>
</evidence>
<name>A0A423FGA8_9PSED</name>
<dbReference type="Gene3D" id="3.40.50.300">
    <property type="entry name" value="P-loop containing nucleotide triphosphate hydrolases"/>
    <property type="match status" value="1"/>
</dbReference>
<dbReference type="AlphaFoldDB" id="A0A423FGA8"/>
<reference evidence="4 5" key="1">
    <citation type="submission" date="2016-10" db="EMBL/GenBank/DDBJ databases">
        <title>Comparative genome analysis of multiple Pseudomonas spp. focuses on biocontrol and plant growth promoting traits.</title>
        <authorList>
            <person name="Tao X.-Y."/>
            <person name="Taylor C.G."/>
        </authorList>
    </citation>
    <scope>NUCLEOTIDE SEQUENCE [LARGE SCALE GENOMIC DNA]</scope>
    <source>
        <strain evidence="4 5">36C8</strain>
    </source>
</reference>